<dbReference type="PANTHER" id="PTHR23226">
    <property type="entry name" value="ZINC FINGER AND SCAN DOMAIN-CONTAINING"/>
    <property type="match status" value="1"/>
</dbReference>
<evidence type="ECO:0000256" key="12">
    <source>
        <dbReference type="ARBA" id="ARBA00023163"/>
    </source>
</evidence>
<evidence type="ECO:0000256" key="4">
    <source>
        <dbReference type="ARBA" id="ARBA00022499"/>
    </source>
</evidence>
<evidence type="ECO:0000256" key="1">
    <source>
        <dbReference type="ARBA" id="ARBA00003767"/>
    </source>
</evidence>
<evidence type="ECO:0000256" key="15">
    <source>
        <dbReference type="SAM" id="MobiDB-lite"/>
    </source>
</evidence>
<feature type="domain" description="C2H2-type" evidence="16">
    <location>
        <begin position="629"/>
        <end position="656"/>
    </location>
</feature>
<dbReference type="GO" id="GO:0000978">
    <property type="term" value="F:RNA polymerase II cis-regulatory region sequence-specific DNA binding"/>
    <property type="evidence" value="ECO:0007669"/>
    <property type="project" value="TreeGrafter"/>
</dbReference>
<dbReference type="Pfam" id="PF01352">
    <property type="entry name" value="KRAB"/>
    <property type="match status" value="1"/>
</dbReference>
<keyword evidence="9" id="KW-0832">Ubl conjugation</keyword>
<dbReference type="PANTHER" id="PTHR23226:SF366">
    <property type="entry name" value="ZINC FINGER PROTEIN ZFP2"/>
    <property type="match status" value="1"/>
</dbReference>
<feature type="domain" description="C2H2-type" evidence="16">
    <location>
        <begin position="517"/>
        <end position="544"/>
    </location>
</feature>
<dbReference type="InterPro" id="IPR001909">
    <property type="entry name" value="KRAB"/>
</dbReference>
<keyword evidence="6" id="KW-0677">Repeat</keyword>
<dbReference type="FunFam" id="3.30.160.60:FF:001270">
    <property type="entry name" value="zinc finger protein 583 isoform X1"/>
    <property type="match status" value="1"/>
</dbReference>
<dbReference type="CDD" id="cd07765">
    <property type="entry name" value="KRAB_A-box"/>
    <property type="match status" value="1"/>
</dbReference>
<keyword evidence="8" id="KW-0862">Zinc</keyword>
<dbReference type="PROSITE" id="PS50805">
    <property type="entry name" value="KRAB"/>
    <property type="match status" value="1"/>
</dbReference>
<dbReference type="FunFam" id="3.30.160.60:FF:002090">
    <property type="entry name" value="Zinc finger protein 473"/>
    <property type="match status" value="2"/>
</dbReference>
<feature type="domain" description="C2H2-type" evidence="16">
    <location>
        <begin position="601"/>
        <end position="628"/>
    </location>
</feature>
<keyword evidence="12" id="KW-0804">Transcription</keyword>
<dbReference type="SUPFAM" id="SSF57667">
    <property type="entry name" value="beta-beta-alpha zinc fingers"/>
    <property type="match status" value="6"/>
</dbReference>
<evidence type="ECO:0000256" key="13">
    <source>
        <dbReference type="ARBA" id="ARBA00023242"/>
    </source>
</evidence>
<dbReference type="GO" id="GO:0000981">
    <property type="term" value="F:DNA-binding transcription factor activity, RNA polymerase II-specific"/>
    <property type="evidence" value="ECO:0007669"/>
    <property type="project" value="TreeGrafter"/>
</dbReference>
<evidence type="ECO:0000256" key="2">
    <source>
        <dbReference type="ARBA" id="ARBA00004123"/>
    </source>
</evidence>
<evidence type="ECO:0000313" key="18">
    <source>
        <dbReference type="Ensembl" id="ENSMMSP00000022231.1"/>
    </source>
</evidence>
<dbReference type="FunFam" id="3.30.160.60:FF:000737">
    <property type="entry name" value="Zinc finger protein 565"/>
    <property type="match status" value="1"/>
</dbReference>
<dbReference type="InterPro" id="IPR013087">
    <property type="entry name" value="Znf_C2H2_type"/>
</dbReference>
<feature type="domain" description="C2H2-type" evidence="16">
    <location>
        <begin position="657"/>
        <end position="684"/>
    </location>
</feature>
<evidence type="ECO:0000256" key="9">
    <source>
        <dbReference type="ARBA" id="ARBA00022843"/>
    </source>
</evidence>
<feature type="region of interest" description="Disordered" evidence="15">
    <location>
        <begin position="336"/>
        <end position="355"/>
    </location>
</feature>
<dbReference type="InterPro" id="IPR036051">
    <property type="entry name" value="KRAB_dom_sf"/>
</dbReference>
<dbReference type="FunFam" id="3.30.160.60:FF:002343">
    <property type="entry name" value="Zinc finger protein 33A"/>
    <property type="match status" value="1"/>
</dbReference>
<proteinExistence type="inferred from homology"/>
<dbReference type="Ensembl" id="ENSMMST00000024608.1">
    <property type="protein sequence ID" value="ENSMMSP00000022231.1"/>
    <property type="gene ID" value="ENSMMSG00000016773.1"/>
</dbReference>
<evidence type="ECO:0000256" key="14">
    <source>
        <dbReference type="PROSITE-ProRule" id="PRU00042"/>
    </source>
</evidence>
<protein>
    <submittedName>
        <fullName evidence="18">Uncharacterized protein</fullName>
    </submittedName>
</protein>
<dbReference type="GO" id="GO:0005634">
    <property type="term" value="C:nucleus"/>
    <property type="evidence" value="ECO:0007669"/>
    <property type="project" value="UniProtKB-SubCell"/>
</dbReference>
<dbReference type="PROSITE" id="PS00028">
    <property type="entry name" value="ZINC_FINGER_C2H2_1"/>
    <property type="match status" value="9"/>
</dbReference>
<dbReference type="Pfam" id="PF00096">
    <property type="entry name" value="zf-C2H2"/>
    <property type="match status" value="7"/>
</dbReference>
<evidence type="ECO:0000313" key="19">
    <source>
        <dbReference type="Proteomes" id="UP000694544"/>
    </source>
</evidence>
<keyword evidence="13" id="KW-0539">Nucleus</keyword>
<keyword evidence="5" id="KW-0479">Metal-binding</keyword>
<evidence type="ECO:0000256" key="8">
    <source>
        <dbReference type="ARBA" id="ARBA00022833"/>
    </source>
</evidence>
<dbReference type="FunFam" id="3.30.160.60:FF:000247">
    <property type="entry name" value="Zinc finger protein 236"/>
    <property type="match status" value="1"/>
</dbReference>
<dbReference type="FunFam" id="3.30.160.60:FF:002254">
    <property type="entry name" value="Zinc finger protein 540"/>
    <property type="match status" value="1"/>
</dbReference>
<reference evidence="18" key="1">
    <citation type="submission" date="2025-08" db="UniProtKB">
        <authorList>
            <consortium name="Ensembl"/>
        </authorList>
    </citation>
    <scope>IDENTIFICATION</scope>
</reference>
<name>A0A8C6DWE1_MOSMO</name>
<evidence type="ECO:0000259" key="17">
    <source>
        <dbReference type="PROSITE" id="PS50805"/>
    </source>
</evidence>
<dbReference type="PROSITE" id="PS50157">
    <property type="entry name" value="ZINC_FINGER_C2H2_2"/>
    <property type="match status" value="10"/>
</dbReference>
<comment type="subcellular location">
    <subcellularLocation>
        <location evidence="2">Nucleus</location>
    </subcellularLocation>
</comment>
<dbReference type="InterPro" id="IPR036236">
    <property type="entry name" value="Znf_C2H2_sf"/>
</dbReference>
<feature type="domain" description="C2H2-type" evidence="16">
    <location>
        <begin position="461"/>
        <end position="488"/>
    </location>
</feature>
<dbReference type="Proteomes" id="UP000694544">
    <property type="component" value="Unplaced"/>
</dbReference>
<dbReference type="FunFam" id="3.30.160.60:FF:000690">
    <property type="entry name" value="Zinc finger protein 354C"/>
    <property type="match status" value="1"/>
</dbReference>
<comment type="function">
    <text evidence="1">May be involved in transcriptional regulation.</text>
</comment>
<keyword evidence="7 14" id="KW-0863">Zinc-finger</keyword>
<feature type="domain" description="C2H2-type" evidence="16">
    <location>
        <begin position="573"/>
        <end position="600"/>
    </location>
</feature>
<feature type="domain" description="C2H2-type" evidence="16">
    <location>
        <begin position="405"/>
        <end position="432"/>
    </location>
</feature>
<dbReference type="GeneTree" id="ENSGT00940000163308"/>
<dbReference type="AlphaFoldDB" id="A0A8C6DWE1"/>
<keyword evidence="11" id="KW-0238">DNA-binding</keyword>
<accession>A0A8C6DWE1</accession>
<keyword evidence="4" id="KW-1017">Isopeptide bond</keyword>
<dbReference type="GO" id="GO:0008270">
    <property type="term" value="F:zinc ion binding"/>
    <property type="evidence" value="ECO:0007669"/>
    <property type="project" value="UniProtKB-KW"/>
</dbReference>
<feature type="domain" description="C2H2-type" evidence="16">
    <location>
        <begin position="433"/>
        <end position="460"/>
    </location>
</feature>
<dbReference type="FunFam" id="3.30.160.60:FF:000016">
    <property type="entry name" value="zinc finger protein 37 homolog"/>
    <property type="match status" value="1"/>
</dbReference>
<keyword evidence="19" id="KW-1185">Reference proteome</keyword>
<evidence type="ECO:0000256" key="7">
    <source>
        <dbReference type="ARBA" id="ARBA00022771"/>
    </source>
</evidence>
<dbReference type="SUPFAM" id="SSF109640">
    <property type="entry name" value="KRAB domain (Kruppel-associated box)"/>
    <property type="match status" value="1"/>
</dbReference>
<dbReference type="Gene3D" id="6.10.140.140">
    <property type="match status" value="1"/>
</dbReference>
<evidence type="ECO:0000256" key="5">
    <source>
        <dbReference type="ARBA" id="ARBA00022723"/>
    </source>
</evidence>
<dbReference type="FunFam" id="3.30.160.60:FF:001228">
    <property type="entry name" value="Zinc finger protein 236"/>
    <property type="match status" value="1"/>
</dbReference>
<comment type="similarity">
    <text evidence="3">Belongs to the krueppel C2H2-type zinc-finger protein family.</text>
</comment>
<dbReference type="SMART" id="SM00349">
    <property type="entry name" value="KRAB"/>
    <property type="match status" value="1"/>
</dbReference>
<evidence type="ECO:0000256" key="3">
    <source>
        <dbReference type="ARBA" id="ARBA00006991"/>
    </source>
</evidence>
<feature type="domain" description="C2H2-type" evidence="16">
    <location>
        <begin position="545"/>
        <end position="572"/>
    </location>
</feature>
<dbReference type="GO" id="GO:0022603">
    <property type="term" value="P:regulation of anatomical structure morphogenesis"/>
    <property type="evidence" value="ECO:0007669"/>
    <property type="project" value="UniProtKB-ARBA"/>
</dbReference>
<feature type="domain" description="C2H2-type" evidence="16">
    <location>
        <begin position="489"/>
        <end position="516"/>
    </location>
</feature>
<organism evidence="18 19">
    <name type="scientific">Moschus moschiferus</name>
    <name type="common">Siberian musk deer</name>
    <name type="synonym">Moschus sibiricus</name>
    <dbReference type="NCBI Taxonomy" id="68415"/>
    <lineage>
        <taxon>Eukaryota</taxon>
        <taxon>Metazoa</taxon>
        <taxon>Chordata</taxon>
        <taxon>Craniata</taxon>
        <taxon>Vertebrata</taxon>
        <taxon>Euteleostomi</taxon>
        <taxon>Mammalia</taxon>
        <taxon>Eutheria</taxon>
        <taxon>Laurasiatheria</taxon>
        <taxon>Artiodactyla</taxon>
        <taxon>Ruminantia</taxon>
        <taxon>Pecora</taxon>
        <taxon>Moschidae</taxon>
        <taxon>Moschus</taxon>
    </lineage>
</organism>
<reference evidence="18" key="2">
    <citation type="submission" date="2025-09" db="UniProtKB">
        <authorList>
            <consortium name="Ensembl"/>
        </authorList>
    </citation>
    <scope>IDENTIFICATION</scope>
</reference>
<evidence type="ECO:0000256" key="11">
    <source>
        <dbReference type="ARBA" id="ARBA00023125"/>
    </source>
</evidence>
<evidence type="ECO:0000259" key="16">
    <source>
        <dbReference type="PROSITE" id="PS50157"/>
    </source>
</evidence>
<feature type="domain" description="KRAB" evidence="17">
    <location>
        <begin position="8"/>
        <end position="78"/>
    </location>
</feature>
<evidence type="ECO:0000256" key="6">
    <source>
        <dbReference type="ARBA" id="ARBA00022737"/>
    </source>
</evidence>
<keyword evidence="10" id="KW-0805">Transcription regulation</keyword>
<evidence type="ECO:0000256" key="10">
    <source>
        <dbReference type="ARBA" id="ARBA00023015"/>
    </source>
</evidence>
<sequence>MTRSEGRLTFQDVAIDFTQEEWECLDLGQRELYRDVMLENYGNLASLGLVSKLNRVAFLEPLKDVRNMERMRTPAIYPAMSPQDNQDLMPKNPALGDVFPKASLGIYQTFHLRNLNLMKDLEYTRVYERPRGCLYGHREMETVTQSANITAKRHEQPESNWETHQLQFSTSAEKCKCLRKSFHPFLKHTCSLKGNVENLEGNLVSTANTHSDNSERRLQINIHSSMSEYLQVNNEWENSQSNKFEGSMSRGSFFFPQQIFSLHSKMYNVDDNGRDAIQPSFFNIYCEMFNTQQLSMCNKMNQTLTNSSSSNNYKSIYGALRRNSINETGYIVEGDSNLMKHQGPESSNKDSKSNKCRNTFHQMSGFSLDKSICSEERTCSEYGKVSNQLSELIQQQTVQNPQKENKCKTCGKVFSKSCHLSRHNIIHTGRKPFKCTECSKVFNVRSHLTKHQRIHTGEKPYKCTQCGKAFTYTSNLTQHLRIHTGEKPYKCTECRKAFNCSSHLTYHQQIHTGEKPYKCTECSKAFGCSSQLTYHQRIHTGEKPYKCKECNKAFHLLSRLTAHQRIHSGERPYNCKECNKAFIQRSNLTRHQRIHTGEKPHKCKDCDKAFHSRSLLTRHQRIHSGERPYKCKECSKAFIQCSHLTQHQRIHTRKGPYKCAEYGKAFNHSGNLTKHLRTHTGEKP</sequence>
<dbReference type="Gene3D" id="3.30.160.60">
    <property type="entry name" value="Classic Zinc Finger"/>
    <property type="match status" value="10"/>
</dbReference>
<dbReference type="SMART" id="SM00355">
    <property type="entry name" value="ZnF_C2H2"/>
    <property type="match status" value="10"/>
</dbReference>